<evidence type="ECO:0000256" key="5">
    <source>
        <dbReference type="SAM" id="Phobius"/>
    </source>
</evidence>
<keyword evidence="3 5" id="KW-1133">Transmembrane helix</keyword>
<evidence type="ECO:0000313" key="7">
    <source>
        <dbReference type="EMBL" id="HIR12932.1"/>
    </source>
</evidence>
<keyword evidence="2 5" id="KW-0812">Transmembrane</keyword>
<dbReference type="AlphaFoldDB" id="A0A9D1AB00"/>
<dbReference type="GO" id="GO:0000271">
    <property type="term" value="P:polysaccharide biosynthetic process"/>
    <property type="evidence" value="ECO:0007669"/>
    <property type="project" value="InterPro"/>
</dbReference>
<feature type="transmembrane region" description="Helical" evidence="5">
    <location>
        <begin position="49"/>
        <end position="68"/>
    </location>
</feature>
<comment type="subcellular location">
    <subcellularLocation>
        <location evidence="1">Membrane</location>
        <topology evidence="1">Multi-pass membrane protein</topology>
    </subcellularLocation>
</comment>
<evidence type="ECO:0000256" key="4">
    <source>
        <dbReference type="ARBA" id="ARBA00023136"/>
    </source>
</evidence>
<accession>A0A9D1AB00</accession>
<feature type="domain" description="GtrA/DPMS transmembrane" evidence="6">
    <location>
        <begin position="19"/>
        <end position="129"/>
    </location>
</feature>
<gene>
    <name evidence="7" type="ORF">IAB31_03295</name>
</gene>
<reference evidence="7" key="1">
    <citation type="submission" date="2020-10" db="EMBL/GenBank/DDBJ databases">
        <authorList>
            <person name="Gilroy R."/>
        </authorList>
    </citation>
    <scope>NUCLEOTIDE SEQUENCE</scope>
    <source>
        <strain evidence="7">ChiSjej4B22-8148</strain>
    </source>
</reference>
<evidence type="ECO:0000256" key="1">
    <source>
        <dbReference type="ARBA" id="ARBA00004141"/>
    </source>
</evidence>
<proteinExistence type="predicted"/>
<dbReference type="GO" id="GO:0016020">
    <property type="term" value="C:membrane"/>
    <property type="evidence" value="ECO:0007669"/>
    <property type="project" value="UniProtKB-SubCell"/>
</dbReference>
<evidence type="ECO:0000256" key="2">
    <source>
        <dbReference type="ARBA" id="ARBA00022692"/>
    </source>
</evidence>
<evidence type="ECO:0000259" key="6">
    <source>
        <dbReference type="Pfam" id="PF04138"/>
    </source>
</evidence>
<evidence type="ECO:0000256" key="3">
    <source>
        <dbReference type="ARBA" id="ARBA00022989"/>
    </source>
</evidence>
<organism evidence="7 8">
    <name type="scientific">Candidatus Choladousia intestinavium</name>
    <dbReference type="NCBI Taxonomy" id="2840727"/>
    <lineage>
        <taxon>Bacteria</taxon>
        <taxon>Bacillati</taxon>
        <taxon>Bacillota</taxon>
        <taxon>Clostridia</taxon>
        <taxon>Lachnospirales</taxon>
        <taxon>Lachnospiraceae</taxon>
        <taxon>Lachnospiraceae incertae sedis</taxon>
        <taxon>Candidatus Choladousia</taxon>
    </lineage>
</organism>
<name>A0A9D1AB00_9FIRM</name>
<feature type="transmembrane region" description="Helical" evidence="5">
    <location>
        <begin position="20"/>
        <end position="43"/>
    </location>
</feature>
<evidence type="ECO:0000313" key="8">
    <source>
        <dbReference type="Proteomes" id="UP000886757"/>
    </source>
</evidence>
<dbReference type="EMBL" id="DVGK01000042">
    <property type="protein sequence ID" value="HIR12932.1"/>
    <property type="molecule type" value="Genomic_DNA"/>
</dbReference>
<protein>
    <submittedName>
        <fullName evidence="7">GtrA family protein</fullName>
    </submittedName>
</protein>
<dbReference type="Pfam" id="PF04138">
    <property type="entry name" value="GtrA_DPMS_TM"/>
    <property type="match status" value="1"/>
</dbReference>
<comment type="caution">
    <text evidence="7">The sequence shown here is derived from an EMBL/GenBank/DDBJ whole genome shotgun (WGS) entry which is preliminary data.</text>
</comment>
<reference evidence="7" key="2">
    <citation type="journal article" date="2021" name="PeerJ">
        <title>Extensive microbial diversity within the chicken gut microbiome revealed by metagenomics and culture.</title>
        <authorList>
            <person name="Gilroy R."/>
            <person name="Ravi A."/>
            <person name="Getino M."/>
            <person name="Pursley I."/>
            <person name="Horton D.L."/>
            <person name="Alikhan N.F."/>
            <person name="Baker D."/>
            <person name="Gharbi K."/>
            <person name="Hall N."/>
            <person name="Watson M."/>
            <person name="Adriaenssens E.M."/>
            <person name="Foster-Nyarko E."/>
            <person name="Jarju S."/>
            <person name="Secka A."/>
            <person name="Antonio M."/>
            <person name="Oren A."/>
            <person name="Chaudhuri R.R."/>
            <person name="La Ragione R."/>
            <person name="Hildebrand F."/>
            <person name="Pallen M.J."/>
        </authorList>
    </citation>
    <scope>NUCLEOTIDE SEQUENCE</scope>
    <source>
        <strain evidence="7">ChiSjej4B22-8148</strain>
    </source>
</reference>
<sequence>MEKIMIIRDSLRNRLKLLKFTLSSFSSFLLDYILFAAFAGILPTAAANIFARMFSAAYNYAVNCRVVFRREENPKTAAQYFSLALFILAANSVLLQIFLWLHIPVYLAKILTEAALFLISWTVQKKLIFARSGSRNLVFEKRAKGYGRTAGLWKV</sequence>
<dbReference type="InterPro" id="IPR007267">
    <property type="entry name" value="GtrA_DPMS_TM"/>
</dbReference>
<feature type="transmembrane region" description="Helical" evidence="5">
    <location>
        <begin position="80"/>
        <end position="100"/>
    </location>
</feature>
<dbReference type="Proteomes" id="UP000886757">
    <property type="component" value="Unassembled WGS sequence"/>
</dbReference>
<keyword evidence="4 5" id="KW-0472">Membrane</keyword>